<sequence length="138" mass="16352">MIKGTEDTRYAYVNGIVRAREARLLTKSHFDRLIAGTLANFNTILSDTPYIGHKDIPAGLEMEEIEIKKFFRRYCITPEVLSFIDWPEQIHNLKVKLKQGSEDLMYPQQESEIETWREVIEEIEKFAVYKRPFYTFNK</sequence>
<gene>
    <name evidence="1" type="ORF">S01H1_65007</name>
</gene>
<accession>X0WSP3</accession>
<comment type="caution">
    <text evidence="1">The sequence shown here is derived from an EMBL/GenBank/DDBJ whole genome shotgun (WGS) entry which is preliminary data.</text>
</comment>
<reference evidence="1" key="1">
    <citation type="journal article" date="2014" name="Front. Microbiol.">
        <title>High frequency of phylogenetically diverse reductive dehalogenase-homologous genes in deep subseafloor sedimentary metagenomes.</title>
        <authorList>
            <person name="Kawai M."/>
            <person name="Futagami T."/>
            <person name="Toyoda A."/>
            <person name="Takaki Y."/>
            <person name="Nishi S."/>
            <person name="Hori S."/>
            <person name="Arai W."/>
            <person name="Tsubouchi T."/>
            <person name="Morono Y."/>
            <person name="Uchiyama I."/>
            <person name="Ito T."/>
            <person name="Fujiyama A."/>
            <person name="Inagaki F."/>
            <person name="Takami H."/>
        </authorList>
    </citation>
    <scope>NUCLEOTIDE SEQUENCE</scope>
    <source>
        <strain evidence="1">Expedition CK06-06</strain>
    </source>
</reference>
<proteinExistence type="predicted"/>
<name>X0WSP3_9ZZZZ</name>
<organism evidence="1">
    <name type="scientific">marine sediment metagenome</name>
    <dbReference type="NCBI Taxonomy" id="412755"/>
    <lineage>
        <taxon>unclassified sequences</taxon>
        <taxon>metagenomes</taxon>
        <taxon>ecological metagenomes</taxon>
    </lineage>
</organism>
<feature type="non-terminal residue" evidence="1">
    <location>
        <position position="138"/>
    </location>
</feature>
<dbReference type="AlphaFoldDB" id="X0WSP3"/>
<dbReference type="EMBL" id="BARS01042888">
    <property type="protein sequence ID" value="GAG33695.1"/>
    <property type="molecule type" value="Genomic_DNA"/>
</dbReference>
<protein>
    <submittedName>
        <fullName evidence="1">Uncharacterized protein</fullName>
    </submittedName>
</protein>
<dbReference type="InterPro" id="IPR044911">
    <property type="entry name" value="V-type_ATPase_csu/dsu_dom_3"/>
</dbReference>
<evidence type="ECO:0000313" key="1">
    <source>
        <dbReference type="EMBL" id="GAG33695.1"/>
    </source>
</evidence>
<dbReference type="Gene3D" id="1.10.132.50">
    <property type="entry name" value="ATP synthase (C/AC39) subunit, domain 3"/>
    <property type="match status" value="1"/>
</dbReference>
<dbReference type="InterPro" id="IPR036079">
    <property type="entry name" value="ATPase_csu/dsu_sf"/>
</dbReference>
<dbReference type="SUPFAM" id="SSF103486">
    <property type="entry name" value="V-type ATP synthase subunit C"/>
    <property type="match status" value="1"/>
</dbReference>